<dbReference type="SUPFAM" id="SSF109604">
    <property type="entry name" value="HD-domain/PDEase-like"/>
    <property type="match status" value="1"/>
</dbReference>
<evidence type="ECO:0000259" key="1">
    <source>
        <dbReference type="PROSITE" id="PS51832"/>
    </source>
</evidence>
<sequence length="497" mass="56289">MLFITSKNLKSNMVLAMDLTLYNKYNFKTLLLKGGQPLSISIINKIRSNNISGVYIKNEELNNNLYNKIDDELEGELLTRIKDIFYKYKLNNIIDKKLIWDIEDLADNLIKESIVNKTLYYNTLNFNSYDDYYFQHCLNTCILSISLGDSLGIKGRALQELAIAALLHDIAMLTFPEEIICKKDKLSKKEIQVINHHPVKAVKEFKSFVSNDILRGILNHHEHVDGTGYPYGLTGSKIHLFGKIIAVCDSYQALTTDFHYRKAKSKAQAYKYIADNIDTKFDSEIAEVFLQNIIIYPVSGYVKLNINKTAIVCENNAGIPLRPIVKIINTDGTLSDEINLIYEDNKDIEIIDTGHTHEYIVSSCLCGEKTRYDGKVFIDEKIKKLVDDNKAIMVCPEIMGGMSIPRLPCEIQNGKVINIASDNKTNYFVDGAIETLKIANKYGIKKAILKEKSPSCGSSCIYDGSFTKKLIPGEGITTRLLRLNNIEVISDEEFRII</sequence>
<dbReference type="SMART" id="SM00471">
    <property type="entry name" value="HDc"/>
    <property type="match status" value="1"/>
</dbReference>
<evidence type="ECO:0000313" key="2">
    <source>
        <dbReference type="EMBL" id="NYB74644.1"/>
    </source>
</evidence>
<organism evidence="2 3">
    <name type="scientific">Sedimentibacter hydroxybenzoicus DSM 7310</name>
    <dbReference type="NCBI Taxonomy" id="1123245"/>
    <lineage>
        <taxon>Bacteria</taxon>
        <taxon>Bacillati</taxon>
        <taxon>Bacillota</taxon>
        <taxon>Tissierellia</taxon>
        <taxon>Sedimentibacter</taxon>
    </lineage>
</organism>
<dbReference type="Gene3D" id="1.10.3210.10">
    <property type="entry name" value="Hypothetical protein af1432"/>
    <property type="match status" value="1"/>
</dbReference>
<dbReference type="AlphaFoldDB" id="A0A974BK38"/>
<name>A0A974BK38_SEDHY</name>
<dbReference type="InterPro" id="IPR037522">
    <property type="entry name" value="HD_GYP_dom"/>
</dbReference>
<dbReference type="PANTHER" id="PTHR43155:SF2">
    <property type="entry name" value="CYCLIC DI-GMP PHOSPHODIESTERASE PA4108"/>
    <property type="match status" value="1"/>
</dbReference>
<gene>
    <name evidence="2" type="ORF">HZF24_10905</name>
</gene>
<dbReference type="RefSeq" id="WP_179238346.1">
    <property type="nucleotide sequence ID" value="NZ_JACBNQ010000011.1"/>
</dbReference>
<dbReference type="InterPro" id="IPR003607">
    <property type="entry name" value="HD/PDEase_dom"/>
</dbReference>
<evidence type="ECO:0000313" key="3">
    <source>
        <dbReference type="Proteomes" id="UP000611629"/>
    </source>
</evidence>
<protein>
    <submittedName>
        <fullName evidence="2">DUF523 domain-containing protein</fullName>
    </submittedName>
</protein>
<accession>A0A974BK38</accession>
<dbReference type="PROSITE" id="PS51832">
    <property type="entry name" value="HD_GYP"/>
    <property type="match status" value="1"/>
</dbReference>
<comment type="caution">
    <text evidence="2">The sequence shown here is derived from an EMBL/GenBank/DDBJ whole genome shotgun (WGS) entry which is preliminary data.</text>
</comment>
<dbReference type="Pfam" id="PF13487">
    <property type="entry name" value="HD_5"/>
    <property type="match status" value="1"/>
</dbReference>
<dbReference type="InterPro" id="IPR007553">
    <property type="entry name" value="2-thiour_desulf"/>
</dbReference>
<keyword evidence="3" id="KW-1185">Reference proteome</keyword>
<reference evidence="2" key="1">
    <citation type="submission" date="2020-07" db="EMBL/GenBank/DDBJ databases">
        <title>Genomic analysis of a strain of Sedimentibacter Hydroxybenzoicus DSM7310.</title>
        <authorList>
            <person name="Ma S."/>
        </authorList>
    </citation>
    <scope>NUCLEOTIDE SEQUENCE</scope>
    <source>
        <strain evidence="2">DSM 7310</strain>
    </source>
</reference>
<dbReference type="EMBL" id="JACBNQ010000011">
    <property type="protein sequence ID" value="NYB74644.1"/>
    <property type="molecule type" value="Genomic_DNA"/>
</dbReference>
<proteinExistence type="predicted"/>
<dbReference type="Proteomes" id="UP000611629">
    <property type="component" value="Unassembled WGS sequence"/>
</dbReference>
<feature type="domain" description="HD-GYP" evidence="1">
    <location>
        <begin position="111"/>
        <end position="305"/>
    </location>
</feature>
<dbReference type="CDD" id="cd00077">
    <property type="entry name" value="HDc"/>
    <property type="match status" value="1"/>
</dbReference>
<dbReference type="PANTHER" id="PTHR43155">
    <property type="entry name" value="CYCLIC DI-GMP PHOSPHODIESTERASE PA4108-RELATED"/>
    <property type="match status" value="1"/>
</dbReference>
<dbReference type="Pfam" id="PF04463">
    <property type="entry name" value="2-thiour_desulf"/>
    <property type="match status" value="1"/>
</dbReference>